<dbReference type="OrthoDB" id="462305at2"/>
<evidence type="ECO:0000313" key="7">
    <source>
        <dbReference type="EMBL" id="KKD35865.1"/>
    </source>
</evidence>
<evidence type="ECO:0000313" key="8">
    <source>
        <dbReference type="Proteomes" id="UP000033607"/>
    </source>
</evidence>
<dbReference type="PATRIC" id="fig|1637645.4.peg.4282"/>
<feature type="domain" description="CGL160/ATPI" evidence="6">
    <location>
        <begin position="2"/>
        <end position="107"/>
    </location>
</feature>
<name>A0A0F5YCA6_9CYAN</name>
<organism evidence="7 8">
    <name type="scientific">Limnoraphis robusta CS-951</name>
    <dbReference type="NCBI Taxonomy" id="1637645"/>
    <lineage>
        <taxon>Bacteria</taxon>
        <taxon>Bacillati</taxon>
        <taxon>Cyanobacteriota</taxon>
        <taxon>Cyanophyceae</taxon>
        <taxon>Oscillatoriophycideae</taxon>
        <taxon>Oscillatoriales</taxon>
        <taxon>Sirenicapillariaceae</taxon>
        <taxon>Limnoraphis</taxon>
    </lineage>
</organism>
<dbReference type="Proteomes" id="UP000033607">
    <property type="component" value="Unassembled WGS sequence"/>
</dbReference>
<accession>A0A0F5YCA6</accession>
<dbReference type="AlphaFoldDB" id="A0A0F5YCA6"/>
<evidence type="ECO:0000256" key="4">
    <source>
        <dbReference type="ARBA" id="ARBA00023136"/>
    </source>
</evidence>
<reference evidence="7 8" key="1">
    <citation type="submission" date="2015-06" db="EMBL/GenBank/DDBJ databases">
        <title>Draft genome assembly of filamentous brackish cyanobacterium Limnoraphis robusta strain CS-951.</title>
        <authorList>
            <person name="Willis A."/>
            <person name="Parks M."/>
            <person name="Burford M.A."/>
        </authorList>
    </citation>
    <scope>NUCLEOTIDE SEQUENCE [LARGE SCALE GENOMIC DNA]</scope>
    <source>
        <strain evidence="7 8">CS-951</strain>
    </source>
</reference>
<comment type="subcellular location">
    <subcellularLocation>
        <location evidence="1">Membrane</location>
        <topology evidence="1">Multi-pass membrane protein</topology>
    </subcellularLocation>
</comment>
<evidence type="ECO:0000256" key="3">
    <source>
        <dbReference type="ARBA" id="ARBA00022989"/>
    </source>
</evidence>
<feature type="transmembrane region" description="Helical" evidence="5">
    <location>
        <begin position="12"/>
        <end position="32"/>
    </location>
</feature>
<evidence type="ECO:0000259" key="6">
    <source>
        <dbReference type="Pfam" id="PF24763"/>
    </source>
</evidence>
<dbReference type="GO" id="GO:0016020">
    <property type="term" value="C:membrane"/>
    <property type="evidence" value="ECO:0007669"/>
    <property type="project" value="UniProtKB-SubCell"/>
</dbReference>
<proteinExistence type="predicted"/>
<dbReference type="Pfam" id="PF24763">
    <property type="entry name" value="CGL160_C"/>
    <property type="match status" value="1"/>
</dbReference>
<feature type="transmembrane region" description="Helical" evidence="5">
    <location>
        <begin position="65"/>
        <end position="84"/>
    </location>
</feature>
<evidence type="ECO:0000256" key="5">
    <source>
        <dbReference type="SAM" id="Phobius"/>
    </source>
</evidence>
<comment type="caution">
    <text evidence="7">The sequence shown here is derived from an EMBL/GenBank/DDBJ whole genome shotgun (WGS) entry which is preliminary data.</text>
</comment>
<keyword evidence="4 5" id="KW-0472">Membrane</keyword>
<evidence type="ECO:0000256" key="1">
    <source>
        <dbReference type="ARBA" id="ARBA00004141"/>
    </source>
</evidence>
<dbReference type="EMBL" id="LATL02000216">
    <property type="protein sequence ID" value="KKD35865.1"/>
    <property type="molecule type" value="Genomic_DNA"/>
</dbReference>
<protein>
    <submittedName>
        <fullName evidence="7">ATP synthase subunit I</fullName>
    </submittedName>
</protein>
<feature type="transmembrane region" description="Helical" evidence="5">
    <location>
        <begin position="38"/>
        <end position="53"/>
    </location>
</feature>
<sequence length="116" mass="13145">MQEYYQLQQDLLIVTVILTGVIFVTVCFFYPLKIALNYLLGAVVSVVYLRMLAKDVEKLGRQQQRLSKARLGIFIGLIVVATQWNSLSILPIFLGFLTYKAALILYVLKTALMPES</sequence>
<feature type="transmembrane region" description="Helical" evidence="5">
    <location>
        <begin position="90"/>
        <end position="108"/>
    </location>
</feature>
<dbReference type="InterPro" id="IPR056309">
    <property type="entry name" value="CGL160/ATPI_dom"/>
</dbReference>
<keyword evidence="2 5" id="KW-0812">Transmembrane</keyword>
<evidence type="ECO:0000256" key="2">
    <source>
        <dbReference type="ARBA" id="ARBA00022692"/>
    </source>
</evidence>
<keyword evidence="3 5" id="KW-1133">Transmembrane helix</keyword>
<gene>
    <name evidence="7" type="ORF">WN50_22855</name>
</gene>